<reference evidence="2 3" key="1">
    <citation type="journal article" date="2022" name="Nat. Microbiol.">
        <title>The microbiome of a bacterivorous marine choanoflagellate contains a resource-demanding obligate bacterial associate.</title>
        <authorList>
            <person name="Needham D.M."/>
            <person name="Poirier C."/>
            <person name="Bachy C."/>
            <person name="George E.E."/>
            <person name="Wilken S."/>
            <person name="Yung C.C.M."/>
            <person name="Limardo A.J."/>
            <person name="Morando M."/>
            <person name="Sudek L."/>
            <person name="Malmstrom R.R."/>
            <person name="Keeling P.J."/>
            <person name="Santoro A.E."/>
            <person name="Worden A.Z."/>
        </authorList>
    </citation>
    <scope>NUCLEOTIDE SEQUENCE [LARGE SCALE GENOMIC DNA]</scope>
    <source>
        <strain evidence="2 3">Comchoano-2</strain>
    </source>
</reference>
<evidence type="ECO:0000313" key="3">
    <source>
        <dbReference type="Proteomes" id="UP001320768"/>
    </source>
</evidence>
<accession>A0ABT1L658</accession>
<evidence type="ECO:0000313" key="2">
    <source>
        <dbReference type="EMBL" id="MCP8352670.1"/>
    </source>
</evidence>
<gene>
    <name evidence="2" type="ORF">MKS91_05170</name>
</gene>
<dbReference type="EMBL" id="JAKUDN010000002">
    <property type="protein sequence ID" value="MCP8352670.1"/>
    <property type="molecule type" value="Genomic_DNA"/>
</dbReference>
<name>A0ABT1L658_9GAMM</name>
<proteinExistence type="predicted"/>
<protein>
    <submittedName>
        <fullName evidence="2">Uncharacterized protein</fullName>
    </submittedName>
</protein>
<sequence>MTFSYYNSNQPEAVTITCIANSTQLVAVKAATAQTSIKSSIKKSRSMARHALSIQSSNFGGMLGAGLILLGGGALLANSMAKGYAQVVTKAYTPLLDAVVKSATVAVL</sequence>
<keyword evidence="3" id="KW-1185">Reference proteome</keyword>
<organism evidence="2 3">
    <name type="scientific">Candidatus Synchoanobacter obligatus</name>
    <dbReference type="NCBI Taxonomy" id="2919597"/>
    <lineage>
        <taxon>Bacteria</taxon>
        <taxon>Pseudomonadati</taxon>
        <taxon>Pseudomonadota</taxon>
        <taxon>Gammaproteobacteria</taxon>
        <taxon>Candidatus Comchoanobacterales</taxon>
        <taxon>Candidatus Comchoanobacteraceae</taxon>
        <taxon>Candidatus Synchoanobacter</taxon>
    </lineage>
</organism>
<comment type="caution">
    <text evidence="2">The sequence shown here is derived from an EMBL/GenBank/DDBJ whole genome shotgun (WGS) entry which is preliminary data.</text>
</comment>
<keyword evidence="1" id="KW-1133">Transmembrane helix</keyword>
<keyword evidence="1" id="KW-0812">Transmembrane</keyword>
<keyword evidence="1" id="KW-0472">Membrane</keyword>
<dbReference type="RefSeq" id="WP_258569774.1">
    <property type="nucleotide sequence ID" value="NZ_JAKUDN010000002.1"/>
</dbReference>
<dbReference type="Proteomes" id="UP001320768">
    <property type="component" value="Unassembled WGS sequence"/>
</dbReference>
<evidence type="ECO:0000256" key="1">
    <source>
        <dbReference type="SAM" id="Phobius"/>
    </source>
</evidence>
<feature type="transmembrane region" description="Helical" evidence="1">
    <location>
        <begin position="59"/>
        <end position="77"/>
    </location>
</feature>